<organism evidence="5 6">
    <name type="scientific">Trichodelitschia bisporula</name>
    <dbReference type="NCBI Taxonomy" id="703511"/>
    <lineage>
        <taxon>Eukaryota</taxon>
        <taxon>Fungi</taxon>
        <taxon>Dikarya</taxon>
        <taxon>Ascomycota</taxon>
        <taxon>Pezizomycotina</taxon>
        <taxon>Dothideomycetes</taxon>
        <taxon>Dothideomycetes incertae sedis</taxon>
        <taxon>Phaeotrichales</taxon>
        <taxon>Phaeotrichaceae</taxon>
        <taxon>Trichodelitschia</taxon>
    </lineage>
</organism>
<dbReference type="InterPro" id="IPR020846">
    <property type="entry name" value="MFS_dom"/>
</dbReference>
<feature type="transmembrane region" description="Helical" evidence="3">
    <location>
        <begin position="294"/>
        <end position="313"/>
    </location>
</feature>
<keyword evidence="6" id="KW-1185">Reference proteome</keyword>
<dbReference type="EMBL" id="ML996687">
    <property type="protein sequence ID" value="KAF2405171.1"/>
    <property type="molecule type" value="Genomic_DNA"/>
</dbReference>
<protein>
    <submittedName>
        <fullName evidence="5">MFS general substrate transporter</fullName>
    </submittedName>
</protein>
<gene>
    <name evidence="5" type="ORF">EJ06DRAFT_535165</name>
</gene>
<dbReference type="PANTHER" id="PTHR11360:SF315">
    <property type="entry name" value="TRANSPORTER MCH2-RELATED"/>
    <property type="match status" value="1"/>
</dbReference>
<dbReference type="SUPFAM" id="SSF103473">
    <property type="entry name" value="MFS general substrate transporter"/>
    <property type="match status" value="1"/>
</dbReference>
<comment type="subcellular location">
    <subcellularLocation>
        <location evidence="1">Membrane</location>
        <topology evidence="1">Multi-pass membrane protein</topology>
    </subcellularLocation>
</comment>
<dbReference type="OrthoDB" id="2213137at2759"/>
<evidence type="ECO:0000313" key="6">
    <source>
        <dbReference type="Proteomes" id="UP000799640"/>
    </source>
</evidence>
<feature type="transmembrane region" description="Helical" evidence="3">
    <location>
        <begin position="319"/>
        <end position="340"/>
    </location>
</feature>
<dbReference type="Gene3D" id="1.20.1250.20">
    <property type="entry name" value="MFS general substrate transporter like domains"/>
    <property type="match status" value="2"/>
</dbReference>
<dbReference type="Pfam" id="PF07690">
    <property type="entry name" value="MFS_1"/>
    <property type="match status" value="2"/>
</dbReference>
<feature type="transmembrane region" description="Helical" evidence="3">
    <location>
        <begin position="156"/>
        <end position="175"/>
    </location>
</feature>
<accession>A0A6G1IAF0</accession>
<keyword evidence="3" id="KW-0472">Membrane</keyword>
<name>A0A6G1IAF0_9PEZI</name>
<feature type="transmembrane region" description="Helical" evidence="3">
    <location>
        <begin position="381"/>
        <end position="405"/>
    </location>
</feature>
<feature type="transmembrane region" description="Helical" evidence="3">
    <location>
        <begin position="69"/>
        <end position="93"/>
    </location>
</feature>
<dbReference type="InterPro" id="IPR036259">
    <property type="entry name" value="MFS_trans_sf"/>
</dbReference>
<dbReference type="Proteomes" id="UP000799640">
    <property type="component" value="Unassembled WGS sequence"/>
</dbReference>
<evidence type="ECO:0000256" key="2">
    <source>
        <dbReference type="ARBA" id="ARBA00006727"/>
    </source>
</evidence>
<keyword evidence="3" id="KW-1133">Transmembrane helix</keyword>
<keyword evidence="3" id="KW-0812">Transmembrane</keyword>
<dbReference type="GO" id="GO:0016020">
    <property type="term" value="C:membrane"/>
    <property type="evidence" value="ECO:0007669"/>
    <property type="project" value="UniProtKB-SubCell"/>
</dbReference>
<dbReference type="InterPro" id="IPR050327">
    <property type="entry name" value="Proton-linked_MCT"/>
</dbReference>
<feature type="transmembrane region" description="Helical" evidence="3">
    <location>
        <begin position="99"/>
        <end position="117"/>
    </location>
</feature>
<evidence type="ECO:0000259" key="4">
    <source>
        <dbReference type="PROSITE" id="PS50850"/>
    </source>
</evidence>
<feature type="transmembrane region" description="Helical" evidence="3">
    <location>
        <begin position="26"/>
        <end position="57"/>
    </location>
</feature>
<evidence type="ECO:0000313" key="5">
    <source>
        <dbReference type="EMBL" id="KAF2405171.1"/>
    </source>
</evidence>
<dbReference type="InterPro" id="IPR011701">
    <property type="entry name" value="MFS"/>
</dbReference>
<feature type="transmembrane region" description="Helical" evidence="3">
    <location>
        <begin position="129"/>
        <end position="150"/>
    </location>
</feature>
<dbReference type="GO" id="GO:0022857">
    <property type="term" value="F:transmembrane transporter activity"/>
    <property type="evidence" value="ECO:0007669"/>
    <property type="project" value="InterPro"/>
</dbReference>
<sequence length="454" mass="48918">MSDAERRAATPGMLEKEEYVPPDGGYGWVCTACVFLINGHTWGVNAVYGVFLAHYLAKNTYPGATPLQFAFIGGLSISQALFISPLATATVAAQGTRTALFIGIFFETLSLIGASFSTKIWHLFLSQGVCFGWGLGFLFVGSVGITSQWFSSRRSLANGIAAGGSGIFGLVYALAAGAMIPSLGLPWTYRVLGMVTFAVNSVCSLLIRDANAKIKPSKLAFDWRLFNRFEFILMLGYGFFSMLGYSVLLFSLPNYANRIGLTAKQASVVGAVMNLGQGLGRVPIGYWSDSFGRINVAGLMTFLSGLFVLTIWINAKTYAVLLVYAVIGGSVAGTFWATAGPVTAEVVGLRELNAALSIVWVVLAVPTTFSEPIGLEIVERTGSYLGAQLFSGIMYLLAAMCLWFLKAWKVGELERTAARTGMRAEDMNAVDTGFVELEEISDLPRIFLVPRIQV</sequence>
<reference evidence="5" key="1">
    <citation type="journal article" date="2020" name="Stud. Mycol.">
        <title>101 Dothideomycetes genomes: a test case for predicting lifestyles and emergence of pathogens.</title>
        <authorList>
            <person name="Haridas S."/>
            <person name="Albert R."/>
            <person name="Binder M."/>
            <person name="Bloem J."/>
            <person name="Labutti K."/>
            <person name="Salamov A."/>
            <person name="Andreopoulos B."/>
            <person name="Baker S."/>
            <person name="Barry K."/>
            <person name="Bills G."/>
            <person name="Bluhm B."/>
            <person name="Cannon C."/>
            <person name="Castanera R."/>
            <person name="Culley D."/>
            <person name="Daum C."/>
            <person name="Ezra D."/>
            <person name="Gonzalez J."/>
            <person name="Henrissat B."/>
            <person name="Kuo A."/>
            <person name="Liang C."/>
            <person name="Lipzen A."/>
            <person name="Lutzoni F."/>
            <person name="Magnuson J."/>
            <person name="Mondo S."/>
            <person name="Nolan M."/>
            <person name="Ohm R."/>
            <person name="Pangilinan J."/>
            <person name="Park H.-J."/>
            <person name="Ramirez L."/>
            <person name="Alfaro M."/>
            <person name="Sun H."/>
            <person name="Tritt A."/>
            <person name="Yoshinaga Y."/>
            <person name="Zwiers L.-H."/>
            <person name="Turgeon B."/>
            <person name="Goodwin S."/>
            <person name="Spatafora J."/>
            <person name="Crous P."/>
            <person name="Grigoriev I."/>
        </authorList>
    </citation>
    <scope>NUCLEOTIDE SEQUENCE</scope>
    <source>
        <strain evidence="5">CBS 262.69</strain>
    </source>
</reference>
<feature type="transmembrane region" description="Helical" evidence="3">
    <location>
        <begin position="231"/>
        <end position="252"/>
    </location>
</feature>
<dbReference type="PROSITE" id="PS50850">
    <property type="entry name" value="MFS"/>
    <property type="match status" value="1"/>
</dbReference>
<dbReference type="AlphaFoldDB" id="A0A6G1IAF0"/>
<proteinExistence type="inferred from homology"/>
<comment type="similarity">
    <text evidence="2">Belongs to the major facilitator superfamily. Monocarboxylate porter (TC 2.A.1.13) family.</text>
</comment>
<feature type="domain" description="Major facilitator superfamily (MFS) profile" evidence="4">
    <location>
        <begin position="230"/>
        <end position="454"/>
    </location>
</feature>
<evidence type="ECO:0000256" key="3">
    <source>
        <dbReference type="SAM" id="Phobius"/>
    </source>
</evidence>
<dbReference type="PANTHER" id="PTHR11360">
    <property type="entry name" value="MONOCARBOXYLATE TRANSPORTER"/>
    <property type="match status" value="1"/>
</dbReference>
<feature type="transmembrane region" description="Helical" evidence="3">
    <location>
        <begin position="352"/>
        <end position="369"/>
    </location>
</feature>
<evidence type="ECO:0000256" key="1">
    <source>
        <dbReference type="ARBA" id="ARBA00004141"/>
    </source>
</evidence>